<accession>A0A4P8NHH5</accession>
<protein>
    <submittedName>
        <fullName evidence="1">Uncharacterized protein</fullName>
    </submittedName>
</protein>
<name>A0A4P8NHH5_9CAUD</name>
<evidence type="ECO:0000313" key="2">
    <source>
        <dbReference type="Proteomes" id="UP000304203"/>
    </source>
</evidence>
<organism evidence="1 2">
    <name type="scientific">Rheinheimera phage vB_RspM_Barba19A</name>
    <dbReference type="NCBI Taxonomy" id="2565658"/>
    <lineage>
        <taxon>Viruses</taxon>
        <taxon>Duplodnaviria</taxon>
        <taxon>Heunggongvirae</taxon>
        <taxon>Uroviricota</taxon>
        <taxon>Caudoviricetes</taxon>
        <taxon>Barbavirus</taxon>
        <taxon>Barbavirus barba19A</taxon>
    </lineage>
</organism>
<gene>
    <name evidence="1" type="ORF">Barba19A_gp096</name>
</gene>
<proteinExistence type="predicted"/>
<dbReference type="EMBL" id="MK719730">
    <property type="protein sequence ID" value="QCQ61936.1"/>
    <property type="molecule type" value="Genomic_DNA"/>
</dbReference>
<reference evidence="1 2" key="1">
    <citation type="submission" date="2019-03" db="EMBL/GenBank/DDBJ databases">
        <title>Genomic and seasonal variations among aquatic phages infecting the Baltic Sea Gammaproteobacteria Rheinheimera sp. bal341.</title>
        <authorList>
            <person name="Nilsson E."/>
            <person name="Li K."/>
            <person name="Fridlund J."/>
            <person name="Sulcius S."/>
            <person name="Bunse C."/>
            <person name="Karlsson C.M.G."/>
            <person name="Lindh M."/>
            <person name="Lundin D."/>
            <person name="Pinhassi J."/>
            <person name="Holmfeldt K."/>
        </authorList>
    </citation>
    <scope>NUCLEOTIDE SEQUENCE [LARGE SCALE GENOMIC DNA]</scope>
</reference>
<sequence length="71" mass="8413">MDYFKVEDVQEGKFLNLAIGETGDISFSWSPNHELARPILDIFSRRNLLEKYGLCKPDYIWHKCDQFGRFL</sequence>
<dbReference type="Proteomes" id="UP000304203">
    <property type="component" value="Segment"/>
</dbReference>
<keyword evidence="2" id="KW-1185">Reference proteome</keyword>
<evidence type="ECO:0000313" key="1">
    <source>
        <dbReference type="EMBL" id="QCQ61936.1"/>
    </source>
</evidence>